<dbReference type="EMBL" id="CM042039">
    <property type="protein sequence ID" value="KAI3726234.1"/>
    <property type="molecule type" value="Genomic_DNA"/>
</dbReference>
<organism evidence="1 2">
    <name type="scientific">Smallanthus sonchifolius</name>
    <dbReference type="NCBI Taxonomy" id="185202"/>
    <lineage>
        <taxon>Eukaryota</taxon>
        <taxon>Viridiplantae</taxon>
        <taxon>Streptophyta</taxon>
        <taxon>Embryophyta</taxon>
        <taxon>Tracheophyta</taxon>
        <taxon>Spermatophyta</taxon>
        <taxon>Magnoliopsida</taxon>
        <taxon>eudicotyledons</taxon>
        <taxon>Gunneridae</taxon>
        <taxon>Pentapetalae</taxon>
        <taxon>asterids</taxon>
        <taxon>campanulids</taxon>
        <taxon>Asterales</taxon>
        <taxon>Asteraceae</taxon>
        <taxon>Asteroideae</taxon>
        <taxon>Heliantheae alliance</taxon>
        <taxon>Millerieae</taxon>
        <taxon>Smallanthus</taxon>
    </lineage>
</organism>
<evidence type="ECO:0000313" key="1">
    <source>
        <dbReference type="EMBL" id="KAI3726234.1"/>
    </source>
</evidence>
<dbReference type="Proteomes" id="UP001056120">
    <property type="component" value="Linkage Group LG22"/>
</dbReference>
<reference evidence="2" key="1">
    <citation type="journal article" date="2022" name="Mol. Ecol. Resour.">
        <title>The genomes of chicory, endive, great burdock and yacon provide insights into Asteraceae palaeo-polyploidization history and plant inulin production.</title>
        <authorList>
            <person name="Fan W."/>
            <person name="Wang S."/>
            <person name="Wang H."/>
            <person name="Wang A."/>
            <person name="Jiang F."/>
            <person name="Liu H."/>
            <person name="Zhao H."/>
            <person name="Xu D."/>
            <person name="Zhang Y."/>
        </authorList>
    </citation>
    <scope>NUCLEOTIDE SEQUENCE [LARGE SCALE GENOMIC DNA]</scope>
    <source>
        <strain evidence="2">cv. Yunnan</strain>
    </source>
</reference>
<name>A0ACB9BWD4_9ASTR</name>
<comment type="caution">
    <text evidence="1">The sequence shown here is derived from an EMBL/GenBank/DDBJ whole genome shotgun (WGS) entry which is preliminary data.</text>
</comment>
<keyword evidence="2" id="KW-1185">Reference proteome</keyword>
<gene>
    <name evidence="1" type="ORF">L1987_66031</name>
</gene>
<proteinExistence type="predicted"/>
<reference evidence="1 2" key="2">
    <citation type="journal article" date="2022" name="Mol. Ecol. Resour.">
        <title>The genomes of chicory, endive, great burdock and yacon provide insights into Asteraceae paleo-polyploidization history and plant inulin production.</title>
        <authorList>
            <person name="Fan W."/>
            <person name="Wang S."/>
            <person name="Wang H."/>
            <person name="Wang A."/>
            <person name="Jiang F."/>
            <person name="Liu H."/>
            <person name="Zhao H."/>
            <person name="Xu D."/>
            <person name="Zhang Y."/>
        </authorList>
    </citation>
    <scope>NUCLEOTIDE SEQUENCE [LARGE SCALE GENOMIC DNA]</scope>
    <source>
        <strain evidence="2">cv. Yunnan</strain>
        <tissue evidence="1">Leaves</tissue>
    </source>
</reference>
<evidence type="ECO:0000313" key="2">
    <source>
        <dbReference type="Proteomes" id="UP001056120"/>
    </source>
</evidence>
<protein>
    <submittedName>
        <fullName evidence="1">Uncharacterized protein</fullName>
    </submittedName>
</protein>
<sequence>MLLIEAFNNLISKMQGEKTKFDGWVDHLGHKERDTVIHVTVMLVLNFYRRCMVLIIRHTRDCDIGLAPQRKRHCLRHLEFLNYSPHWISFFLSQTHKEKRGVMARFGDGANVGANGLVEGARFGGGALIGVDSAVKGALFGGVAVGA</sequence>
<accession>A0ACB9BWD4</accession>